<dbReference type="CDD" id="cd02414">
    <property type="entry name" value="KH-II_Jag"/>
    <property type="match status" value="1"/>
</dbReference>
<dbReference type="PANTHER" id="PTHR35800">
    <property type="entry name" value="PROTEIN JAG"/>
    <property type="match status" value="1"/>
</dbReference>
<dbReference type="InterPro" id="IPR038247">
    <property type="entry name" value="Jag_N_dom_sf"/>
</dbReference>
<dbReference type="Pfam" id="PF13083">
    <property type="entry name" value="KH_KhpA-B"/>
    <property type="match status" value="1"/>
</dbReference>
<evidence type="ECO:0000256" key="1">
    <source>
        <dbReference type="ARBA" id="ARBA00022490"/>
    </source>
</evidence>
<protein>
    <recommendedName>
        <fullName evidence="6">RNA-binding protein KhpB</fullName>
    </recommendedName>
    <alternativeName>
        <fullName evidence="6">RNA-binding protein EloR</fullName>
    </alternativeName>
</protein>
<evidence type="ECO:0000256" key="5">
    <source>
        <dbReference type="ARBA" id="ARBA00023316"/>
    </source>
</evidence>
<evidence type="ECO:0000313" key="8">
    <source>
        <dbReference type="EMBL" id="MCU9613483.1"/>
    </source>
</evidence>
<comment type="caution">
    <text evidence="8">The sequence shown here is derived from an EMBL/GenBank/DDBJ whole genome shotgun (WGS) entry which is preliminary data.</text>
</comment>
<comment type="similarity">
    <text evidence="6">Belongs to the KhpB RNA-binding protein family.</text>
</comment>
<dbReference type="InterPro" id="IPR039247">
    <property type="entry name" value="KhpB"/>
</dbReference>
<dbReference type="PANTHER" id="PTHR35800:SF1">
    <property type="entry name" value="RNA-BINDING PROTEIN KHPB"/>
    <property type="match status" value="1"/>
</dbReference>
<dbReference type="RefSeq" id="WP_263072688.1">
    <property type="nucleotide sequence ID" value="NZ_JAOUSF010000002.1"/>
</dbReference>
<evidence type="ECO:0000259" key="7">
    <source>
        <dbReference type="PROSITE" id="PS51061"/>
    </source>
</evidence>
<proteinExistence type="inferred from homology"/>
<dbReference type="GO" id="GO:0009252">
    <property type="term" value="P:peptidoglycan biosynthetic process"/>
    <property type="evidence" value="ECO:0007669"/>
    <property type="project" value="UniProtKB-UniRule"/>
</dbReference>
<dbReference type="EMBL" id="JAOUSF010000002">
    <property type="protein sequence ID" value="MCU9613483.1"/>
    <property type="molecule type" value="Genomic_DNA"/>
</dbReference>
<dbReference type="Gene3D" id="3.30.300.20">
    <property type="match status" value="1"/>
</dbReference>
<keyword evidence="1 6" id="KW-0963">Cytoplasm</keyword>
<dbReference type="Gene3D" id="3.30.30.80">
    <property type="entry name" value="probable RNA-binding protein from clostridium symbiosum atcc 14940"/>
    <property type="match status" value="1"/>
</dbReference>
<dbReference type="PROSITE" id="PS51061">
    <property type="entry name" value="R3H"/>
    <property type="match status" value="1"/>
</dbReference>
<gene>
    <name evidence="6" type="primary">khpB</name>
    <name evidence="6" type="synonym">eloR</name>
    <name evidence="8" type="ORF">OEV98_07925</name>
</gene>
<dbReference type="CDD" id="cd02644">
    <property type="entry name" value="R3H_jag"/>
    <property type="match status" value="1"/>
</dbReference>
<keyword evidence="4 6" id="KW-0143">Chaperone</keyword>
<dbReference type="GO" id="GO:0071555">
    <property type="term" value="P:cell wall organization"/>
    <property type="evidence" value="ECO:0007669"/>
    <property type="project" value="UniProtKB-KW"/>
</dbReference>
<sequence>MKQMTATGQTVDEAVQSALSDLHTTKDRVDIVVIDEGKKGIFGIFGSRLAVVKVTMKVDPIEEARNFLINVCKQMDINVTIETNVEGKHVFFNLASDKVGYIIGKRGQTLNALQNITQLVLNRHSEQFMIVTLDAENYRKRREESLVLLANRLANKAVKEKKEISLEPMPSNERRIIHSTLADNTKVKTYSVGMDPNRYLVIAPK</sequence>
<dbReference type="NCBIfam" id="NF041568">
    <property type="entry name" value="Jag_EloR"/>
    <property type="match status" value="1"/>
</dbReference>
<keyword evidence="9" id="KW-1185">Reference proteome</keyword>
<organism evidence="8 9">
    <name type="scientific">Perspicuibacillus lycopersici</name>
    <dbReference type="NCBI Taxonomy" id="1325689"/>
    <lineage>
        <taxon>Bacteria</taxon>
        <taxon>Bacillati</taxon>
        <taxon>Bacillota</taxon>
        <taxon>Bacilli</taxon>
        <taxon>Bacillales</taxon>
        <taxon>Bacillaceae</taxon>
        <taxon>Perspicuibacillus</taxon>
    </lineage>
</organism>
<dbReference type="Pfam" id="PF14804">
    <property type="entry name" value="Jag_N"/>
    <property type="match status" value="1"/>
</dbReference>
<keyword evidence="2 6" id="KW-0694">RNA-binding</keyword>
<dbReference type="Pfam" id="PF01424">
    <property type="entry name" value="R3H"/>
    <property type="match status" value="1"/>
</dbReference>
<evidence type="ECO:0000256" key="2">
    <source>
        <dbReference type="ARBA" id="ARBA00022884"/>
    </source>
</evidence>
<dbReference type="GO" id="GO:0005737">
    <property type="term" value="C:cytoplasm"/>
    <property type="evidence" value="ECO:0007669"/>
    <property type="project" value="UniProtKB-SubCell"/>
</dbReference>
<feature type="region of interest" description="Jag_N domain" evidence="6">
    <location>
        <begin position="5"/>
        <end position="55"/>
    </location>
</feature>
<dbReference type="InterPro" id="IPR015946">
    <property type="entry name" value="KH_dom-like_a/b"/>
</dbReference>
<comment type="domain">
    <text evidence="6">Has an N-terminal Jag-N domain and 2 RNA-binding domains (KH and R3H).</text>
</comment>
<dbReference type="AlphaFoldDB" id="A0AAE3LT45"/>
<dbReference type="SUPFAM" id="SSF82708">
    <property type="entry name" value="R3H domain"/>
    <property type="match status" value="1"/>
</dbReference>
<keyword evidence="3 6" id="KW-0133">Cell shape</keyword>
<accession>A0AAE3LT45</accession>
<comment type="function">
    <text evidence="6">A probable RNA chaperone. Forms a complex with KhpA which binds to cellular RNA and controls its expression. Plays a role in peptidoglycan (PG) homeostasis and cell length regulation.</text>
</comment>
<dbReference type="SMART" id="SM00393">
    <property type="entry name" value="R3H"/>
    <property type="match status" value="1"/>
</dbReference>
<dbReference type="InterPro" id="IPR034079">
    <property type="entry name" value="R3H_KhpB"/>
</dbReference>
<dbReference type="InterPro" id="IPR038008">
    <property type="entry name" value="Jag_KH"/>
</dbReference>
<name>A0AAE3LT45_9BACI</name>
<comment type="subunit">
    <text evidence="6">Forms a complex with KhpA.</text>
</comment>
<dbReference type="GO" id="GO:0008360">
    <property type="term" value="P:regulation of cell shape"/>
    <property type="evidence" value="ECO:0007669"/>
    <property type="project" value="UniProtKB-KW"/>
</dbReference>
<reference evidence="8" key="1">
    <citation type="submission" date="2022-10" db="EMBL/GenBank/DDBJ databases">
        <title>Description of Fervidibacillus gen. nov. in the family Fervidibacillaceae fam. nov. with two species, Fervidibacillus albus sp. nov., and Fervidibacillus halotolerans sp. nov., isolated from tidal flat sediments.</title>
        <authorList>
            <person name="Kwon K.K."/>
            <person name="Yang S.-H."/>
        </authorList>
    </citation>
    <scope>NUCLEOTIDE SEQUENCE</scope>
    <source>
        <strain evidence="8">JCM 19140</strain>
    </source>
</reference>
<dbReference type="Gene3D" id="3.30.1370.50">
    <property type="entry name" value="R3H-like domain"/>
    <property type="match status" value="1"/>
</dbReference>
<dbReference type="InterPro" id="IPR032782">
    <property type="entry name" value="KhpB_N"/>
</dbReference>
<keyword evidence="5 6" id="KW-0961">Cell wall biogenesis/degradation</keyword>
<feature type="domain" description="R3H" evidence="7">
    <location>
        <begin position="140"/>
        <end position="205"/>
    </location>
</feature>
<dbReference type="Proteomes" id="UP001209318">
    <property type="component" value="Unassembled WGS sequence"/>
</dbReference>
<dbReference type="SMART" id="SM01245">
    <property type="entry name" value="Jag_N"/>
    <property type="match status" value="1"/>
</dbReference>
<dbReference type="SUPFAM" id="SSF54814">
    <property type="entry name" value="Prokaryotic type KH domain (KH-domain type II)"/>
    <property type="match status" value="1"/>
</dbReference>
<dbReference type="InterPro" id="IPR001374">
    <property type="entry name" value="R3H_dom"/>
</dbReference>
<evidence type="ECO:0000256" key="6">
    <source>
        <dbReference type="HAMAP-Rule" id="MF_00867"/>
    </source>
</evidence>
<dbReference type="HAMAP" id="MF_00867">
    <property type="entry name" value="KhpB"/>
    <property type="match status" value="1"/>
</dbReference>
<dbReference type="InterPro" id="IPR009019">
    <property type="entry name" value="KH_sf_prok-type"/>
</dbReference>
<dbReference type="GO" id="GO:0003723">
    <property type="term" value="F:RNA binding"/>
    <property type="evidence" value="ECO:0007669"/>
    <property type="project" value="UniProtKB-UniRule"/>
</dbReference>
<evidence type="ECO:0000256" key="3">
    <source>
        <dbReference type="ARBA" id="ARBA00022960"/>
    </source>
</evidence>
<evidence type="ECO:0000313" key="9">
    <source>
        <dbReference type="Proteomes" id="UP001209318"/>
    </source>
</evidence>
<comment type="subcellular location">
    <subcellularLocation>
        <location evidence="6">Cytoplasm</location>
    </subcellularLocation>
</comment>
<dbReference type="InterPro" id="IPR036867">
    <property type="entry name" value="R3H_dom_sf"/>
</dbReference>
<evidence type="ECO:0000256" key="4">
    <source>
        <dbReference type="ARBA" id="ARBA00023186"/>
    </source>
</evidence>